<dbReference type="EnsemblMetazoa" id="XM_011679275">
    <property type="protein sequence ID" value="XP_011677577"/>
    <property type="gene ID" value="LOC105444695"/>
</dbReference>
<dbReference type="AlphaFoldDB" id="A0A7M7HHN8"/>
<dbReference type="SUPFAM" id="SSF53098">
    <property type="entry name" value="Ribonuclease H-like"/>
    <property type="match status" value="1"/>
</dbReference>
<dbReference type="Pfam" id="PF05699">
    <property type="entry name" value="Dimer_Tnp_hAT"/>
    <property type="match status" value="1"/>
</dbReference>
<dbReference type="PANTHER" id="PTHR37162">
    <property type="entry name" value="HAT FAMILY DIMERISATION DOMAINCONTAINING PROTEIN-RELATED"/>
    <property type="match status" value="1"/>
</dbReference>
<accession>A0A7M7HHN8</accession>
<feature type="region of interest" description="Disordered" evidence="2">
    <location>
        <begin position="786"/>
        <end position="815"/>
    </location>
</feature>
<name>A0A7M7HHN8_STRPU</name>
<dbReference type="PANTHER" id="PTHR37162:SF1">
    <property type="entry name" value="BED-TYPE DOMAIN-CONTAINING PROTEIN"/>
    <property type="match status" value="1"/>
</dbReference>
<dbReference type="RefSeq" id="XP_011677577.2">
    <property type="nucleotide sequence ID" value="XM_011679275.2"/>
</dbReference>
<dbReference type="GO" id="GO:0046983">
    <property type="term" value="F:protein dimerization activity"/>
    <property type="evidence" value="ECO:0007669"/>
    <property type="project" value="InterPro"/>
</dbReference>
<dbReference type="GeneID" id="105444695"/>
<evidence type="ECO:0000313" key="4">
    <source>
        <dbReference type="EnsemblMetazoa" id="XP_011677577"/>
    </source>
</evidence>
<keyword evidence="1" id="KW-0175">Coiled coil</keyword>
<dbReference type="Proteomes" id="UP000007110">
    <property type="component" value="Unassembled WGS sequence"/>
</dbReference>
<feature type="coiled-coil region" evidence="1">
    <location>
        <begin position="736"/>
        <end position="770"/>
    </location>
</feature>
<evidence type="ECO:0000256" key="2">
    <source>
        <dbReference type="SAM" id="MobiDB-lite"/>
    </source>
</evidence>
<feature type="domain" description="HAT C-terminal dimerisation" evidence="3">
    <location>
        <begin position="622"/>
        <end position="703"/>
    </location>
</feature>
<proteinExistence type="predicted"/>
<dbReference type="InterPro" id="IPR008906">
    <property type="entry name" value="HATC_C_dom"/>
</dbReference>
<protein>
    <recommendedName>
        <fullName evidence="3">HAT C-terminal dimerisation domain-containing protein</fullName>
    </recommendedName>
</protein>
<evidence type="ECO:0000313" key="5">
    <source>
        <dbReference type="Proteomes" id="UP000007110"/>
    </source>
</evidence>
<keyword evidence="5" id="KW-1185">Reference proteome</keyword>
<evidence type="ECO:0000259" key="3">
    <source>
        <dbReference type="Pfam" id="PF05699"/>
    </source>
</evidence>
<evidence type="ECO:0000256" key="1">
    <source>
        <dbReference type="SAM" id="Coils"/>
    </source>
</evidence>
<dbReference type="OrthoDB" id="6157256at2759"/>
<dbReference type="OMA" id="CHHANNA"/>
<reference evidence="4" key="2">
    <citation type="submission" date="2021-01" db="UniProtKB">
        <authorList>
            <consortium name="EnsemblMetazoa"/>
        </authorList>
    </citation>
    <scope>IDENTIFICATION</scope>
</reference>
<organism evidence="4 5">
    <name type="scientific">Strongylocentrotus purpuratus</name>
    <name type="common">Purple sea urchin</name>
    <dbReference type="NCBI Taxonomy" id="7668"/>
    <lineage>
        <taxon>Eukaryota</taxon>
        <taxon>Metazoa</taxon>
        <taxon>Echinodermata</taxon>
        <taxon>Eleutherozoa</taxon>
        <taxon>Echinozoa</taxon>
        <taxon>Echinoidea</taxon>
        <taxon>Euechinoidea</taxon>
        <taxon>Echinacea</taxon>
        <taxon>Camarodonta</taxon>
        <taxon>Echinidea</taxon>
        <taxon>Strongylocentrotidae</taxon>
        <taxon>Strongylocentrotus</taxon>
    </lineage>
</organism>
<feature type="compositionally biased region" description="Basic residues" evidence="2">
    <location>
        <begin position="795"/>
        <end position="815"/>
    </location>
</feature>
<dbReference type="InterPro" id="IPR012337">
    <property type="entry name" value="RNaseH-like_sf"/>
</dbReference>
<dbReference type="KEGG" id="spu:105444695"/>
<reference evidence="5" key="1">
    <citation type="submission" date="2015-02" db="EMBL/GenBank/DDBJ databases">
        <title>Genome sequencing for Strongylocentrotus purpuratus.</title>
        <authorList>
            <person name="Murali S."/>
            <person name="Liu Y."/>
            <person name="Vee V."/>
            <person name="English A."/>
            <person name="Wang M."/>
            <person name="Skinner E."/>
            <person name="Han Y."/>
            <person name="Muzny D.M."/>
            <person name="Worley K.C."/>
            <person name="Gibbs R.A."/>
        </authorList>
    </citation>
    <scope>NUCLEOTIDE SEQUENCE</scope>
</reference>
<sequence length="815" mass="93704">MTTHRKFLDRNEESKVKEVDASCREKWSWKWVEKSVDGTLVSECIRKIAEPGKVYCMWCDCEIQYGKGGWRVLRQHMQKKKHRENAELRKTNYRISAEAAPSTSTDTSTYGMHPFFKPKAQPSAAPIQAKVPLVDRKANQEAMLLAFMAEKSLPFTMAPDLIDLSKALSSDQKVLNELSMDRNTASYKMRFGLAKTMEDELIADLQKNKFSMNIDEATSDNNKKVLSVLVSYFSDKAGKVVIRHLASMSLTVVNSENLRNKMDNLLKRNNIPWTNCVSILMDSCNVMRGCKSGLETRLRGKQAPHLVDVDGDTCHHVHNAAKRFSKEFDNYLECMFSSIYTDFKWSPDLRDYLEELCIILGIKFTVPERYVPTRWLSVYGVGVDTLRLFDVFTLFYYSFLPASDRTHFLHLCVEIYIRKGLGSKTRDAVRDIQSKLRVKNMTKDGENRKDRITTKLFVTRTYTKLLLHFYASVLPLLKNFVLCFQKKETQIHKLHDKIVDLTKTFLACYIKPEVLQQSDKKLKTMDVTEKSSLLMLDDIFIGPKAEAILAKEKKREVRQDFLTRALNAYTATAKCLQDKLPLANKFLMHVSALDPLVRGHTQAQRYMKALPSLLTNVLKEDELEKYMLEVQHYNMAKLPNPTPETKIDEWWVERACRYPTIWVVVKAVVSCFHGPSVESSFSIMGNVITSQTASIGIKTFASIQTVKYTLQASQKSAVQQFKRKDLLHDPVSPALVKNMKTAYKRYATELEDLKTEKEAKRAKLNLKKSKVVAKRKAKELNLLAAQKARNAHREAMRRKHKKATKKQQPQKKAKH</sequence>
<dbReference type="InParanoid" id="A0A7M7HHN8"/>